<organism evidence="1 2">
    <name type="scientific">Reyranella aquatilis</name>
    <dbReference type="NCBI Taxonomy" id="2035356"/>
    <lineage>
        <taxon>Bacteria</taxon>
        <taxon>Pseudomonadati</taxon>
        <taxon>Pseudomonadota</taxon>
        <taxon>Alphaproteobacteria</taxon>
        <taxon>Hyphomicrobiales</taxon>
        <taxon>Reyranellaceae</taxon>
        <taxon>Reyranella</taxon>
    </lineage>
</organism>
<dbReference type="RefSeq" id="WP_230549638.1">
    <property type="nucleotide sequence ID" value="NZ_JAJISD010000001.1"/>
</dbReference>
<dbReference type="Proteomes" id="UP001198862">
    <property type="component" value="Unassembled WGS sequence"/>
</dbReference>
<dbReference type="EMBL" id="JAJISD010000001">
    <property type="protein sequence ID" value="MCC8428446.1"/>
    <property type="molecule type" value="Genomic_DNA"/>
</dbReference>
<accession>A0ABS8KS39</accession>
<keyword evidence="2" id="KW-1185">Reference proteome</keyword>
<evidence type="ECO:0000313" key="2">
    <source>
        <dbReference type="Proteomes" id="UP001198862"/>
    </source>
</evidence>
<reference evidence="1 2" key="1">
    <citation type="submission" date="2021-11" db="EMBL/GenBank/DDBJ databases">
        <authorList>
            <person name="Lee D.-H."/>
            <person name="Kim S.-B."/>
        </authorList>
    </citation>
    <scope>NUCLEOTIDE SEQUENCE [LARGE SCALE GENOMIC DNA]</scope>
    <source>
        <strain evidence="1 2">KCTC 52223</strain>
    </source>
</reference>
<protein>
    <submittedName>
        <fullName evidence="1">Uncharacterized protein</fullName>
    </submittedName>
</protein>
<gene>
    <name evidence="1" type="ORF">LJ725_05685</name>
</gene>
<sequence>MAVALTMPCAASVGHAQAPAERTTLGRAIELVDAHLAKARQEPNADLKRRLEIEGYLALLSLPSNRRPYEAADRLRTIDEALGDKPVSGDREVIEGGLNVVKSLAEERDDLQRIFLVDRQYSGLSSGEGVNQQYFWQLMRANDPDAMTWYFQSMQPGVGETAGIVNRGLGISLLCQHGYRSLARQVAVRLTEPELDYTIGPRLADLGATAEAEQRANRTMTQTTRRAPAGPEILIRLAVAASRRGDGAEVERLARKVIEAVEPRQFSPERRVSTDYGDCDWTLGRDFARRWQERSVYWQSAFKLTADPSGTTPGRPYLVALAETVAGAGGGDGSVELIDQLIAIFDKSARENGIDLTNAAILAAGAEGDTARREIGPVLAWHWTRQSLILARLAAGGAIDEVTAKALSLDWAVGFLASYPHSALAKRIGDLSETERQSVERMNPQLLGRLQLVALVLEGRIADAHALVESDPAASEFDGSRIVPLIEAQENAGLRSRATAALDAYLGVFPAKDLAALRLLLMQRQTEKAKTMLRAFVAGGAGAFGVSDIFVGVMLLHELGDDMDVPTLVGLRKGADGIEASRRLIEIADALAWDGRPAEIEAAIRQPPREVAQLPAKDMACLRDTLQGLLAVSLARRGMLEEGIRLVADRKLEQRQFCWVGRGYDSKPIFDVRFLVQEWVRRGHAAP</sequence>
<evidence type="ECO:0000313" key="1">
    <source>
        <dbReference type="EMBL" id="MCC8428446.1"/>
    </source>
</evidence>
<comment type="caution">
    <text evidence="1">The sequence shown here is derived from an EMBL/GenBank/DDBJ whole genome shotgun (WGS) entry which is preliminary data.</text>
</comment>
<name>A0ABS8KS39_9HYPH</name>
<proteinExistence type="predicted"/>